<dbReference type="EMBL" id="UINC01076305">
    <property type="protein sequence ID" value="SVC15343.1"/>
    <property type="molecule type" value="Genomic_DNA"/>
</dbReference>
<accession>A0A382JVV3</accession>
<reference evidence="1" key="1">
    <citation type="submission" date="2018-05" db="EMBL/GenBank/DDBJ databases">
        <authorList>
            <person name="Lanie J.A."/>
            <person name="Ng W.-L."/>
            <person name="Kazmierczak K.M."/>
            <person name="Andrzejewski T.M."/>
            <person name="Davidsen T.M."/>
            <person name="Wayne K.J."/>
            <person name="Tettelin H."/>
            <person name="Glass J.I."/>
            <person name="Rusch D."/>
            <person name="Podicherti R."/>
            <person name="Tsui H.-C.T."/>
            <person name="Winkler M.E."/>
        </authorList>
    </citation>
    <scope>NUCLEOTIDE SEQUENCE</scope>
</reference>
<proteinExistence type="predicted"/>
<organism evidence="1">
    <name type="scientific">marine metagenome</name>
    <dbReference type="NCBI Taxonomy" id="408172"/>
    <lineage>
        <taxon>unclassified sequences</taxon>
        <taxon>metagenomes</taxon>
        <taxon>ecological metagenomes</taxon>
    </lineage>
</organism>
<evidence type="ECO:0000313" key="1">
    <source>
        <dbReference type="EMBL" id="SVC15343.1"/>
    </source>
</evidence>
<gene>
    <name evidence="1" type="ORF">METZ01_LOCUS268197</name>
</gene>
<name>A0A382JVV3_9ZZZZ</name>
<feature type="non-terminal residue" evidence="1">
    <location>
        <position position="110"/>
    </location>
</feature>
<dbReference type="AlphaFoldDB" id="A0A382JVV3"/>
<sequence length="110" mass="12604">MKPLIQLLAYSFLFVFLNSCGHIFEVDADVQARQALLDLIEIQKKFYQENKRYATGFSEIGKYNLKYHSGIVYLEIESAGKNKYRAISLPAESTTARVFAFDTDQGGFYE</sequence>
<protein>
    <submittedName>
        <fullName evidence="1">Uncharacterized protein</fullName>
    </submittedName>
</protein>